<reference evidence="2 3" key="1">
    <citation type="journal article" date="2021" name="Commun. Biol.">
        <title>The genome of Shorea leprosula (Dipterocarpaceae) highlights the ecological relevance of drought in aseasonal tropical rainforests.</title>
        <authorList>
            <person name="Ng K.K.S."/>
            <person name="Kobayashi M.J."/>
            <person name="Fawcett J.A."/>
            <person name="Hatakeyama M."/>
            <person name="Paape T."/>
            <person name="Ng C.H."/>
            <person name="Ang C.C."/>
            <person name="Tnah L.H."/>
            <person name="Lee C.T."/>
            <person name="Nishiyama T."/>
            <person name="Sese J."/>
            <person name="O'Brien M.J."/>
            <person name="Copetti D."/>
            <person name="Mohd Noor M.I."/>
            <person name="Ong R.C."/>
            <person name="Putra M."/>
            <person name="Sireger I.Z."/>
            <person name="Indrioko S."/>
            <person name="Kosugi Y."/>
            <person name="Izuno A."/>
            <person name="Isagi Y."/>
            <person name="Lee S.L."/>
            <person name="Shimizu K.K."/>
        </authorList>
    </citation>
    <scope>NUCLEOTIDE SEQUENCE [LARGE SCALE GENOMIC DNA]</scope>
    <source>
        <strain evidence="2">214</strain>
    </source>
</reference>
<feature type="region of interest" description="Disordered" evidence="1">
    <location>
        <begin position="34"/>
        <end position="54"/>
    </location>
</feature>
<keyword evidence="3" id="KW-1185">Reference proteome</keyword>
<dbReference type="Proteomes" id="UP001054252">
    <property type="component" value="Unassembled WGS sequence"/>
</dbReference>
<dbReference type="EMBL" id="BPVZ01001287">
    <property type="protein sequence ID" value="GKV53344.1"/>
    <property type="molecule type" value="Genomic_DNA"/>
</dbReference>
<proteinExistence type="predicted"/>
<evidence type="ECO:0000313" key="2">
    <source>
        <dbReference type="EMBL" id="GKV53344.1"/>
    </source>
</evidence>
<evidence type="ECO:0000256" key="1">
    <source>
        <dbReference type="SAM" id="MobiDB-lite"/>
    </source>
</evidence>
<comment type="caution">
    <text evidence="2">The sequence shown here is derived from an EMBL/GenBank/DDBJ whole genome shotgun (WGS) entry which is preliminary data.</text>
</comment>
<sequence length="54" mass="6094">MPFFPFYFLGGPYFFNGQLTAMAYEEERRADRGYKSTGVGGRKGGESRGMMKKA</sequence>
<evidence type="ECO:0000313" key="3">
    <source>
        <dbReference type="Proteomes" id="UP001054252"/>
    </source>
</evidence>
<dbReference type="AlphaFoldDB" id="A0AAV5MW65"/>
<accession>A0AAV5MW65</accession>
<organism evidence="2 3">
    <name type="scientific">Rubroshorea leprosula</name>
    <dbReference type="NCBI Taxonomy" id="152421"/>
    <lineage>
        <taxon>Eukaryota</taxon>
        <taxon>Viridiplantae</taxon>
        <taxon>Streptophyta</taxon>
        <taxon>Embryophyta</taxon>
        <taxon>Tracheophyta</taxon>
        <taxon>Spermatophyta</taxon>
        <taxon>Magnoliopsida</taxon>
        <taxon>eudicotyledons</taxon>
        <taxon>Gunneridae</taxon>
        <taxon>Pentapetalae</taxon>
        <taxon>rosids</taxon>
        <taxon>malvids</taxon>
        <taxon>Malvales</taxon>
        <taxon>Dipterocarpaceae</taxon>
        <taxon>Rubroshorea</taxon>
    </lineage>
</organism>
<protein>
    <submittedName>
        <fullName evidence="2">Uncharacterized protein</fullName>
    </submittedName>
</protein>
<gene>
    <name evidence="2" type="ORF">SLEP1_g59877</name>
</gene>
<name>A0AAV5MW65_9ROSI</name>